<name>A0AA48QVE1_9TREE</name>
<dbReference type="InterPro" id="IPR031349">
    <property type="entry name" value="Tfb6"/>
</dbReference>
<dbReference type="KEGG" id="ccac:CcaHIS019_0400380"/>
<dbReference type="RefSeq" id="XP_060456483.1">
    <property type="nucleotide sequence ID" value="XM_060599828.1"/>
</dbReference>
<accession>A0AA48QVE1</accession>
<dbReference type="EMBL" id="AP028215">
    <property type="protein sequence ID" value="BEI91218.1"/>
    <property type="molecule type" value="Genomic_DNA"/>
</dbReference>
<evidence type="ECO:0000313" key="1">
    <source>
        <dbReference type="EMBL" id="BEI91218.1"/>
    </source>
</evidence>
<proteinExistence type="predicted"/>
<dbReference type="AlphaFoldDB" id="A0AA48QVE1"/>
<sequence>MTGHIPDTGPWSRAPPQSYLSLTESQEAALRAYLDSASLGLERDERKHRLAPLSSLISRLLPLFQAILQLPAREPWASTRAAYLLALTANAPRYIQKLPLMTVSDGVDETDPDVCAVIAEKAGETMQGVLDLLGIIERGWIAVLRGEGWRAGEDSTGGEAVEVEGGQGIDQTSKVRLRSVINLAREKILLWARPYGSFGGESMGPDGVDGEVHTEEERSGWEQQIVDMWKGILEELDRQTPPEEEVI</sequence>
<dbReference type="GeneID" id="85495088"/>
<protein>
    <submittedName>
        <fullName evidence="1">Uncharacterized protein</fullName>
    </submittedName>
</protein>
<gene>
    <name evidence="1" type="ORF">CcaverHIS019_0400380</name>
</gene>
<keyword evidence="2" id="KW-1185">Reference proteome</keyword>
<reference evidence="1" key="1">
    <citation type="journal article" date="2023" name="BMC Genomics">
        <title>Chromosome-level genome assemblies of Cutaneotrichosporon spp. (Trichosporonales, Basidiomycota) reveal imbalanced evolution between nucleotide sequences and chromosome synteny.</title>
        <authorList>
            <person name="Kobayashi Y."/>
            <person name="Kayamori A."/>
            <person name="Aoki K."/>
            <person name="Shiwa Y."/>
            <person name="Matsutani M."/>
            <person name="Fujita N."/>
            <person name="Sugita T."/>
            <person name="Iwasaki W."/>
            <person name="Tanaka N."/>
            <person name="Takashima M."/>
        </authorList>
    </citation>
    <scope>NUCLEOTIDE SEQUENCE</scope>
    <source>
        <strain evidence="1">HIS019</strain>
    </source>
</reference>
<evidence type="ECO:0000313" key="2">
    <source>
        <dbReference type="Proteomes" id="UP001233271"/>
    </source>
</evidence>
<organism evidence="1 2">
    <name type="scientific">Cutaneotrichosporon cavernicola</name>
    <dbReference type="NCBI Taxonomy" id="279322"/>
    <lineage>
        <taxon>Eukaryota</taxon>
        <taxon>Fungi</taxon>
        <taxon>Dikarya</taxon>
        <taxon>Basidiomycota</taxon>
        <taxon>Agaricomycotina</taxon>
        <taxon>Tremellomycetes</taxon>
        <taxon>Trichosporonales</taxon>
        <taxon>Trichosporonaceae</taxon>
        <taxon>Cutaneotrichosporon</taxon>
    </lineage>
</organism>
<dbReference type="Proteomes" id="UP001233271">
    <property type="component" value="Chromosome 4"/>
</dbReference>
<dbReference type="Pfam" id="PF17110">
    <property type="entry name" value="TFB6"/>
    <property type="match status" value="1"/>
</dbReference>